<reference evidence="2" key="2">
    <citation type="journal article" date="2015" name="Fish Shellfish Immunol.">
        <title>Early steps in the European eel (Anguilla anguilla)-Vibrio vulnificus interaction in the gills: Role of the RtxA13 toxin.</title>
        <authorList>
            <person name="Callol A."/>
            <person name="Pajuelo D."/>
            <person name="Ebbesson L."/>
            <person name="Teles M."/>
            <person name="MacKenzie S."/>
            <person name="Amaro C."/>
        </authorList>
    </citation>
    <scope>NUCLEOTIDE SEQUENCE</scope>
</reference>
<keyword evidence="1" id="KW-0472">Membrane</keyword>
<accession>A0A0E9SMN5</accession>
<sequence length="56" mass="5829">MAPSADLTGGYVLPLWAVDRLDGIVKSMGVVGVCVVLYFAGFLSPPVILHGSEGRP</sequence>
<dbReference type="AlphaFoldDB" id="A0A0E9SMN5"/>
<dbReference type="EMBL" id="GBXM01065938">
    <property type="protein sequence ID" value="JAH42639.1"/>
    <property type="molecule type" value="Transcribed_RNA"/>
</dbReference>
<keyword evidence="1" id="KW-1133">Transmembrane helix</keyword>
<proteinExistence type="predicted"/>
<evidence type="ECO:0000313" key="2">
    <source>
        <dbReference type="EMBL" id="JAH42639.1"/>
    </source>
</evidence>
<feature type="transmembrane region" description="Helical" evidence="1">
    <location>
        <begin position="28"/>
        <end position="49"/>
    </location>
</feature>
<reference evidence="2" key="1">
    <citation type="submission" date="2014-11" db="EMBL/GenBank/DDBJ databases">
        <authorList>
            <person name="Amaro Gonzalez C."/>
        </authorList>
    </citation>
    <scope>NUCLEOTIDE SEQUENCE</scope>
</reference>
<organism evidence="2">
    <name type="scientific">Anguilla anguilla</name>
    <name type="common">European freshwater eel</name>
    <name type="synonym">Muraena anguilla</name>
    <dbReference type="NCBI Taxonomy" id="7936"/>
    <lineage>
        <taxon>Eukaryota</taxon>
        <taxon>Metazoa</taxon>
        <taxon>Chordata</taxon>
        <taxon>Craniata</taxon>
        <taxon>Vertebrata</taxon>
        <taxon>Euteleostomi</taxon>
        <taxon>Actinopterygii</taxon>
        <taxon>Neopterygii</taxon>
        <taxon>Teleostei</taxon>
        <taxon>Anguilliformes</taxon>
        <taxon>Anguillidae</taxon>
        <taxon>Anguilla</taxon>
    </lineage>
</organism>
<evidence type="ECO:0000256" key="1">
    <source>
        <dbReference type="SAM" id="Phobius"/>
    </source>
</evidence>
<protein>
    <submittedName>
        <fullName evidence="2">Uncharacterized protein</fullName>
    </submittedName>
</protein>
<keyword evidence="1" id="KW-0812">Transmembrane</keyword>
<name>A0A0E9SMN5_ANGAN</name>